<organism evidence="7 8">
    <name type="scientific">Sinobacterium caligoides</name>
    <dbReference type="NCBI Taxonomy" id="933926"/>
    <lineage>
        <taxon>Bacteria</taxon>
        <taxon>Pseudomonadati</taxon>
        <taxon>Pseudomonadota</taxon>
        <taxon>Gammaproteobacteria</taxon>
        <taxon>Cellvibrionales</taxon>
        <taxon>Spongiibacteraceae</taxon>
        <taxon>Sinobacterium</taxon>
    </lineage>
</organism>
<keyword evidence="5" id="KW-0012">Acyltransferase</keyword>
<dbReference type="InterPro" id="IPR045304">
    <property type="entry name" value="LbH_SAT"/>
</dbReference>
<dbReference type="InterPro" id="IPR001451">
    <property type="entry name" value="Hexapep"/>
</dbReference>
<comment type="similarity">
    <text evidence="1">Belongs to the transferase hexapeptide repeat family.</text>
</comment>
<keyword evidence="4 7" id="KW-0808">Transferase</keyword>
<evidence type="ECO:0000256" key="1">
    <source>
        <dbReference type="ARBA" id="ARBA00007274"/>
    </source>
</evidence>
<evidence type="ECO:0000256" key="6">
    <source>
        <dbReference type="ARBA" id="ARBA00049486"/>
    </source>
</evidence>
<proteinExistence type="inferred from homology"/>
<reference evidence="7 8" key="1">
    <citation type="submission" date="2018-11" db="EMBL/GenBank/DDBJ databases">
        <title>Genomic Encyclopedia of Type Strains, Phase IV (KMG-IV): sequencing the most valuable type-strain genomes for metagenomic binning, comparative biology and taxonomic classification.</title>
        <authorList>
            <person name="Goeker M."/>
        </authorList>
    </citation>
    <scope>NUCLEOTIDE SEQUENCE [LARGE SCALE GENOMIC DNA]</scope>
    <source>
        <strain evidence="7 8">DSM 100316</strain>
    </source>
</reference>
<dbReference type="Gene3D" id="1.10.3130.10">
    <property type="entry name" value="serine acetyltransferase, domain 1"/>
    <property type="match status" value="1"/>
</dbReference>
<evidence type="ECO:0000256" key="2">
    <source>
        <dbReference type="ARBA" id="ARBA00013266"/>
    </source>
</evidence>
<evidence type="ECO:0000313" key="8">
    <source>
        <dbReference type="Proteomes" id="UP000275394"/>
    </source>
</evidence>
<evidence type="ECO:0000256" key="4">
    <source>
        <dbReference type="ARBA" id="ARBA00022679"/>
    </source>
</evidence>
<comment type="caution">
    <text evidence="7">The sequence shown here is derived from an EMBL/GenBank/DDBJ whole genome shotgun (WGS) entry which is preliminary data.</text>
</comment>
<dbReference type="GO" id="GO:0008652">
    <property type="term" value="P:amino acid biosynthetic process"/>
    <property type="evidence" value="ECO:0007669"/>
    <property type="project" value="UniProtKB-KW"/>
</dbReference>
<dbReference type="RefSeq" id="WP_123713468.1">
    <property type="nucleotide sequence ID" value="NZ_RKHR01000006.1"/>
</dbReference>
<evidence type="ECO:0000256" key="5">
    <source>
        <dbReference type="ARBA" id="ARBA00023315"/>
    </source>
</evidence>
<dbReference type="GO" id="GO:0009001">
    <property type="term" value="F:serine O-acetyltransferase activity"/>
    <property type="evidence" value="ECO:0007669"/>
    <property type="project" value="UniProtKB-EC"/>
</dbReference>
<dbReference type="SUPFAM" id="SSF51161">
    <property type="entry name" value="Trimeric LpxA-like enzymes"/>
    <property type="match status" value="1"/>
</dbReference>
<dbReference type="Gene3D" id="2.160.10.10">
    <property type="entry name" value="Hexapeptide repeat proteins"/>
    <property type="match status" value="1"/>
</dbReference>
<keyword evidence="3" id="KW-0028">Amino-acid biosynthesis</keyword>
<keyword evidence="8" id="KW-1185">Reference proteome</keyword>
<sequence>MMMALNLFYLPLPIELATYFNHTDVEKNSMKIINNFLKAAIYECMTADHSELIFSSDEYIKILDLITNDLIAFCKEDPASKGKQEIIVQTSLSFSAVLHYRLAYGLMNGDFSIPAQTLELYASLVSSRGKLKSGADIHYNAHIGQRFVLDHGYGTVIGETTIIGDDCYFLNGVTLGATGISGNPSRQRHPIIGNEVQIGAFSKIFGNIKIGNNVFIGPGCTVIHDLPDGAKLVNNNYKNQELINF</sequence>
<name>A0A3N2DGI4_9GAMM</name>
<evidence type="ECO:0000313" key="7">
    <source>
        <dbReference type="EMBL" id="ROR98897.1"/>
    </source>
</evidence>
<dbReference type="Proteomes" id="UP000275394">
    <property type="component" value="Unassembled WGS sequence"/>
</dbReference>
<dbReference type="Pfam" id="PF00132">
    <property type="entry name" value="Hexapep"/>
    <property type="match status" value="1"/>
</dbReference>
<dbReference type="OrthoDB" id="9801456at2"/>
<dbReference type="CDD" id="cd03354">
    <property type="entry name" value="LbH_SAT"/>
    <property type="match status" value="1"/>
</dbReference>
<dbReference type="InterPro" id="IPR011004">
    <property type="entry name" value="Trimer_LpxA-like_sf"/>
</dbReference>
<evidence type="ECO:0000256" key="3">
    <source>
        <dbReference type="ARBA" id="ARBA00022605"/>
    </source>
</evidence>
<dbReference type="PANTHER" id="PTHR42811">
    <property type="entry name" value="SERINE ACETYLTRANSFERASE"/>
    <property type="match status" value="1"/>
</dbReference>
<gene>
    <name evidence="7" type="ORF">EDC56_3137</name>
</gene>
<protein>
    <recommendedName>
        <fullName evidence="2">serine O-acetyltransferase</fullName>
        <ecNumber evidence="2">2.3.1.30</ecNumber>
    </recommendedName>
</protein>
<accession>A0A3N2DGI4</accession>
<dbReference type="AlphaFoldDB" id="A0A3N2DGI4"/>
<dbReference type="InterPro" id="IPR042122">
    <property type="entry name" value="Ser_AcTrfase_N_sf"/>
</dbReference>
<comment type="catalytic activity">
    <reaction evidence="6">
        <text>L-serine + acetyl-CoA = O-acetyl-L-serine + CoA</text>
        <dbReference type="Rhea" id="RHEA:24560"/>
        <dbReference type="ChEBI" id="CHEBI:33384"/>
        <dbReference type="ChEBI" id="CHEBI:57287"/>
        <dbReference type="ChEBI" id="CHEBI:57288"/>
        <dbReference type="ChEBI" id="CHEBI:58340"/>
        <dbReference type="EC" id="2.3.1.30"/>
    </reaction>
</comment>
<dbReference type="EC" id="2.3.1.30" evidence="2"/>
<dbReference type="EMBL" id="RKHR01000006">
    <property type="protein sequence ID" value="ROR98897.1"/>
    <property type="molecule type" value="Genomic_DNA"/>
</dbReference>